<reference evidence="2" key="2">
    <citation type="journal article" date="2015" name="Data Brief">
        <title>Shoot transcriptome of the giant reed, Arundo donax.</title>
        <authorList>
            <person name="Barrero R.A."/>
            <person name="Guerrero F.D."/>
            <person name="Moolhuijzen P."/>
            <person name="Goolsby J.A."/>
            <person name="Tidwell J."/>
            <person name="Bellgard S.E."/>
            <person name="Bellgard M.I."/>
        </authorList>
    </citation>
    <scope>NUCLEOTIDE SEQUENCE</scope>
    <source>
        <tissue evidence="2">Shoot tissue taken approximately 20 cm above the soil surface</tissue>
    </source>
</reference>
<name>A0A0A9N3A9_ARUDO</name>
<dbReference type="AlphaFoldDB" id="A0A0A9N3A9"/>
<sequence length="65" mass="6871">MTAATFQEKATVSSAVRGHTARLARSLSGDPGAARSYARRQAKRSSSAKYDPATKRTDAASSQAR</sequence>
<evidence type="ECO:0000313" key="2">
    <source>
        <dbReference type="EMBL" id="JAD52977.1"/>
    </source>
</evidence>
<feature type="compositionally biased region" description="Polar residues" evidence="1">
    <location>
        <begin position="1"/>
        <end position="14"/>
    </location>
</feature>
<reference evidence="2" key="1">
    <citation type="submission" date="2014-09" db="EMBL/GenBank/DDBJ databases">
        <authorList>
            <person name="Magalhaes I.L.F."/>
            <person name="Oliveira U."/>
            <person name="Santos F.R."/>
            <person name="Vidigal T.H.D.A."/>
            <person name="Brescovit A.D."/>
            <person name="Santos A.J."/>
        </authorList>
    </citation>
    <scope>NUCLEOTIDE SEQUENCE</scope>
    <source>
        <tissue evidence="2">Shoot tissue taken approximately 20 cm above the soil surface</tissue>
    </source>
</reference>
<proteinExistence type="predicted"/>
<evidence type="ECO:0000256" key="1">
    <source>
        <dbReference type="SAM" id="MobiDB-lite"/>
    </source>
</evidence>
<protein>
    <submittedName>
        <fullName evidence="2">Uncharacterized protein</fullName>
    </submittedName>
</protein>
<accession>A0A0A9N3A9</accession>
<dbReference type="EMBL" id="GBRH01244918">
    <property type="protein sequence ID" value="JAD52977.1"/>
    <property type="molecule type" value="Transcribed_RNA"/>
</dbReference>
<feature type="region of interest" description="Disordered" evidence="1">
    <location>
        <begin position="1"/>
        <end position="65"/>
    </location>
</feature>
<organism evidence="2">
    <name type="scientific">Arundo donax</name>
    <name type="common">Giant reed</name>
    <name type="synonym">Donax arundinaceus</name>
    <dbReference type="NCBI Taxonomy" id="35708"/>
    <lineage>
        <taxon>Eukaryota</taxon>
        <taxon>Viridiplantae</taxon>
        <taxon>Streptophyta</taxon>
        <taxon>Embryophyta</taxon>
        <taxon>Tracheophyta</taxon>
        <taxon>Spermatophyta</taxon>
        <taxon>Magnoliopsida</taxon>
        <taxon>Liliopsida</taxon>
        <taxon>Poales</taxon>
        <taxon>Poaceae</taxon>
        <taxon>PACMAD clade</taxon>
        <taxon>Arundinoideae</taxon>
        <taxon>Arundineae</taxon>
        <taxon>Arundo</taxon>
    </lineage>
</organism>